<comment type="pathway">
    <text evidence="2">Amino-acid biosynthesis; L-histidine biosynthesis; L-histidine from 5-phospho-alpha-D-ribose 1-diphosphate: step 8/9.</text>
</comment>
<evidence type="ECO:0000256" key="7">
    <source>
        <dbReference type="ARBA" id="ARBA00022723"/>
    </source>
</evidence>
<dbReference type="SUPFAM" id="SSF56655">
    <property type="entry name" value="Carbohydrate phosphatase"/>
    <property type="match status" value="1"/>
</dbReference>
<dbReference type="InterPro" id="IPR011809">
    <property type="entry name" value="His_9_proposed"/>
</dbReference>
<feature type="binding site" evidence="14">
    <location>
        <position position="89"/>
    </location>
    <ligand>
        <name>Mg(2+)</name>
        <dbReference type="ChEBI" id="CHEBI:18420"/>
        <label>1</label>
        <note>catalytic</note>
    </ligand>
</feature>
<evidence type="ECO:0000313" key="15">
    <source>
        <dbReference type="EMBL" id="PKY66870.1"/>
    </source>
</evidence>
<keyword evidence="7 14" id="KW-0479">Metal-binding</keyword>
<dbReference type="InterPro" id="IPR020583">
    <property type="entry name" value="Inositol_monoP_metal-BS"/>
</dbReference>
<evidence type="ECO:0000313" key="16">
    <source>
        <dbReference type="Proteomes" id="UP000234545"/>
    </source>
</evidence>
<accession>A0A2I1I6X5</accession>
<protein>
    <recommendedName>
        <fullName evidence="5 13">Histidinol-phosphatase</fullName>
        <ecNumber evidence="4 13">3.1.3.15</ecNumber>
    </recommendedName>
</protein>
<dbReference type="InterPro" id="IPR051090">
    <property type="entry name" value="Inositol_monoP_superfamily"/>
</dbReference>
<comment type="similarity">
    <text evidence="3">Belongs to the inositol monophosphatase superfamily.</text>
</comment>
<keyword evidence="10" id="KW-0368">Histidine biosynthesis</keyword>
<dbReference type="NCBIfam" id="TIGR02067">
    <property type="entry name" value="his_9_HisN"/>
    <property type="match status" value="1"/>
</dbReference>
<comment type="catalytic activity">
    <reaction evidence="11">
        <text>L-histidinol phosphate + H2O = L-histidinol + phosphate</text>
        <dbReference type="Rhea" id="RHEA:14465"/>
        <dbReference type="ChEBI" id="CHEBI:15377"/>
        <dbReference type="ChEBI" id="CHEBI:43474"/>
        <dbReference type="ChEBI" id="CHEBI:57699"/>
        <dbReference type="ChEBI" id="CHEBI:57980"/>
        <dbReference type="EC" id="3.1.3.15"/>
    </reaction>
</comment>
<evidence type="ECO:0000256" key="6">
    <source>
        <dbReference type="ARBA" id="ARBA00022605"/>
    </source>
</evidence>
<dbReference type="PANTHER" id="PTHR43200:SF6">
    <property type="entry name" value="3'(2'),5'-BISPHOSPHATE NUCLEOTIDASE"/>
    <property type="match status" value="1"/>
</dbReference>
<evidence type="ECO:0000256" key="13">
    <source>
        <dbReference type="NCBIfam" id="TIGR02067"/>
    </source>
</evidence>
<dbReference type="FunFam" id="3.30.540.10:FF:000003">
    <property type="entry name" value="Inositol-1-monophosphatase"/>
    <property type="match status" value="1"/>
</dbReference>
<evidence type="ECO:0000256" key="5">
    <source>
        <dbReference type="ARBA" id="ARBA00021697"/>
    </source>
</evidence>
<evidence type="ECO:0000256" key="9">
    <source>
        <dbReference type="ARBA" id="ARBA00022842"/>
    </source>
</evidence>
<dbReference type="GO" id="GO:0046872">
    <property type="term" value="F:metal ion binding"/>
    <property type="evidence" value="ECO:0007669"/>
    <property type="project" value="UniProtKB-KW"/>
</dbReference>
<dbReference type="GO" id="GO:0000105">
    <property type="term" value="P:L-histidine biosynthetic process"/>
    <property type="evidence" value="ECO:0007669"/>
    <property type="project" value="UniProtKB-UniRule"/>
</dbReference>
<evidence type="ECO:0000256" key="11">
    <source>
        <dbReference type="ARBA" id="ARBA00049158"/>
    </source>
</evidence>
<feature type="binding site" evidence="14">
    <location>
        <position position="71"/>
    </location>
    <ligand>
        <name>Mg(2+)</name>
        <dbReference type="ChEBI" id="CHEBI:18420"/>
        <label>1</label>
        <note>catalytic</note>
    </ligand>
</feature>
<evidence type="ECO:0000256" key="8">
    <source>
        <dbReference type="ARBA" id="ARBA00022801"/>
    </source>
</evidence>
<dbReference type="PANTHER" id="PTHR43200">
    <property type="entry name" value="PHOSPHATASE"/>
    <property type="match status" value="1"/>
</dbReference>
<sequence length="265" mass="28736">MPESLYADDLKIALDLADRADEITMARFQASDLVVESKPDLTPVSDADRGVEDMIRTALATRRPDDAIYGEERGLSGAGTRRWIIDPIDGTKNFVRNVPVWATLIALVDGSDVVVGVVSAPALGRRWWASQGGGAWEQFGSNAPNALHVSKVNALSDASLSYSSLTGWQQAGRIDEFIDLQARVWRTRAYGDFFSYMLVATGAVDVAFEPELELYDMAALVPIVTEAGGRFTSLSGVAGPWGANALASNGVLHDQILDHFHWPKD</sequence>
<dbReference type="UniPathway" id="UPA00031">
    <property type="reaction ID" value="UER00013"/>
</dbReference>
<dbReference type="PRINTS" id="PR00377">
    <property type="entry name" value="IMPHPHTASES"/>
</dbReference>
<keyword evidence="6" id="KW-0028">Amino-acid biosynthesis</keyword>
<gene>
    <name evidence="15" type="primary">hisN</name>
    <name evidence="15" type="ORF">CYJ25_01100</name>
</gene>
<dbReference type="EC" id="3.1.3.15" evidence="4 13"/>
<feature type="binding site" evidence="14">
    <location>
        <position position="88"/>
    </location>
    <ligand>
        <name>Mg(2+)</name>
        <dbReference type="ChEBI" id="CHEBI:18420"/>
        <label>1</label>
        <note>catalytic</note>
    </ligand>
</feature>
<dbReference type="InterPro" id="IPR000760">
    <property type="entry name" value="Inositol_monophosphatase-like"/>
</dbReference>
<evidence type="ECO:0000256" key="14">
    <source>
        <dbReference type="PIRSR" id="PIRSR600760-2"/>
    </source>
</evidence>
<dbReference type="RefSeq" id="WP_101627377.1">
    <property type="nucleotide sequence ID" value="NZ_PKKJ01000001.1"/>
</dbReference>
<evidence type="ECO:0000256" key="4">
    <source>
        <dbReference type="ARBA" id="ARBA00013085"/>
    </source>
</evidence>
<proteinExistence type="inferred from homology"/>
<organism evidence="15 16">
    <name type="scientific">Schaalia turicensis</name>
    <dbReference type="NCBI Taxonomy" id="131111"/>
    <lineage>
        <taxon>Bacteria</taxon>
        <taxon>Bacillati</taxon>
        <taxon>Actinomycetota</taxon>
        <taxon>Actinomycetes</taxon>
        <taxon>Actinomycetales</taxon>
        <taxon>Actinomycetaceae</taxon>
        <taxon>Schaalia</taxon>
    </lineage>
</organism>
<dbReference type="Gene3D" id="3.30.540.10">
    <property type="entry name" value="Fructose-1,6-Bisphosphatase, subunit A, domain 1"/>
    <property type="match status" value="1"/>
</dbReference>
<dbReference type="Gene3D" id="3.40.190.80">
    <property type="match status" value="1"/>
</dbReference>
<dbReference type="GO" id="GO:0004401">
    <property type="term" value="F:histidinol-phosphatase activity"/>
    <property type="evidence" value="ECO:0007669"/>
    <property type="project" value="UniProtKB-UniRule"/>
</dbReference>
<dbReference type="AlphaFoldDB" id="A0A2I1I6X5"/>
<feature type="binding site" evidence="14">
    <location>
        <position position="216"/>
    </location>
    <ligand>
        <name>Mg(2+)</name>
        <dbReference type="ChEBI" id="CHEBI:18420"/>
        <label>1</label>
        <note>catalytic</note>
    </ligand>
</feature>
<dbReference type="EMBL" id="PKKJ01000001">
    <property type="protein sequence ID" value="PKY66870.1"/>
    <property type="molecule type" value="Genomic_DNA"/>
</dbReference>
<evidence type="ECO:0000256" key="10">
    <source>
        <dbReference type="ARBA" id="ARBA00023102"/>
    </source>
</evidence>
<evidence type="ECO:0000256" key="1">
    <source>
        <dbReference type="ARBA" id="ARBA00001946"/>
    </source>
</evidence>
<comment type="function">
    <text evidence="12">Catalyzes the dephosphorylation of histidinol-phosphate to histidinol, the direct precursor of histidine.</text>
</comment>
<dbReference type="Pfam" id="PF00459">
    <property type="entry name" value="Inositol_P"/>
    <property type="match status" value="1"/>
</dbReference>
<keyword evidence="9 14" id="KW-0460">Magnesium</keyword>
<name>A0A2I1I6X5_9ACTO</name>
<comment type="caution">
    <text evidence="15">The sequence shown here is derived from an EMBL/GenBank/DDBJ whole genome shotgun (WGS) entry which is preliminary data.</text>
</comment>
<evidence type="ECO:0000256" key="2">
    <source>
        <dbReference type="ARBA" id="ARBA00004970"/>
    </source>
</evidence>
<feature type="binding site" evidence="14">
    <location>
        <position position="86"/>
    </location>
    <ligand>
        <name>Mg(2+)</name>
        <dbReference type="ChEBI" id="CHEBI:18420"/>
        <label>1</label>
        <note>catalytic</note>
    </ligand>
</feature>
<reference evidence="15 16" key="1">
    <citation type="submission" date="2017-12" db="EMBL/GenBank/DDBJ databases">
        <title>Phylogenetic diversity of female urinary microbiome.</title>
        <authorList>
            <person name="Thomas-White K."/>
            <person name="Wolfe A.J."/>
        </authorList>
    </citation>
    <scope>NUCLEOTIDE SEQUENCE [LARGE SCALE GENOMIC DNA]</scope>
    <source>
        <strain evidence="15 16">UMB0250</strain>
    </source>
</reference>
<dbReference type="OrthoDB" id="9772456at2"/>
<evidence type="ECO:0000256" key="12">
    <source>
        <dbReference type="ARBA" id="ARBA00053547"/>
    </source>
</evidence>
<comment type="cofactor">
    <cofactor evidence="1 14">
        <name>Mg(2+)</name>
        <dbReference type="ChEBI" id="CHEBI:18420"/>
    </cofactor>
</comment>
<dbReference type="PROSITE" id="PS00629">
    <property type="entry name" value="IMP_1"/>
    <property type="match status" value="1"/>
</dbReference>
<dbReference type="Proteomes" id="UP000234545">
    <property type="component" value="Unassembled WGS sequence"/>
</dbReference>
<keyword evidence="8" id="KW-0378">Hydrolase</keyword>
<evidence type="ECO:0000256" key="3">
    <source>
        <dbReference type="ARBA" id="ARBA00009759"/>
    </source>
</evidence>